<organism evidence="3 4">
    <name type="scientific">Methanolobus vulcani</name>
    <dbReference type="NCBI Taxonomy" id="38026"/>
    <lineage>
        <taxon>Archaea</taxon>
        <taxon>Methanobacteriati</taxon>
        <taxon>Methanobacteriota</taxon>
        <taxon>Stenosarchaea group</taxon>
        <taxon>Methanomicrobia</taxon>
        <taxon>Methanosarcinales</taxon>
        <taxon>Methanosarcinaceae</taxon>
        <taxon>Methanolobus</taxon>
    </lineage>
</organism>
<evidence type="ECO:0000256" key="1">
    <source>
        <dbReference type="SAM" id="Phobius"/>
    </source>
</evidence>
<dbReference type="Proteomes" id="UP000199259">
    <property type="component" value="Unassembled WGS sequence"/>
</dbReference>
<evidence type="ECO:0000313" key="3">
    <source>
        <dbReference type="EMBL" id="SDF92223.1"/>
    </source>
</evidence>
<feature type="transmembrane region" description="Helical" evidence="1">
    <location>
        <begin position="632"/>
        <end position="653"/>
    </location>
</feature>
<dbReference type="SUPFAM" id="SSF51445">
    <property type="entry name" value="(Trans)glycosidases"/>
    <property type="match status" value="1"/>
</dbReference>
<feature type="domain" description="DUF2341" evidence="2">
    <location>
        <begin position="75"/>
        <end position="153"/>
    </location>
</feature>
<dbReference type="InterPro" id="IPR018765">
    <property type="entry name" value="DUF2341"/>
</dbReference>
<name>A0A7Z7AWW9_9EURY</name>
<keyword evidence="1" id="KW-0812">Transmembrane</keyword>
<proteinExistence type="predicted"/>
<dbReference type="InterPro" id="IPR017853">
    <property type="entry name" value="GH"/>
</dbReference>
<keyword evidence="4" id="KW-1185">Reference proteome</keyword>
<comment type="caution">
    <text evidence="3">The sequence shown here is derived from an EMBL/GenBank/DDBJ whole genome shotgun (WGS) entry which is preliminary data.</text>
</comment>
<dbReference type="Pfam" id="PF10102">
    <property type="entry name" value="DUF2341"/>
    <property type="match status" value="1"/>
</dbReference>
<evidence type="ECO:0000313" key="4">
    <source>
        <dbReference type="Proteomes" id="UP000199259"/>
    </source>
</evidence>
<sequence length="661" mass="72117">MSFRSFIGTTLLLVVSLIFVQTCAAATLAYSGGGEWNYSEDIIINENSGSSLTNYQVPIILNSSNFDFSLAQSAGEDIRFTAGDTQLKYWIEEWDANKEEATIWVKVPSIPAASSTTITMYYGNPEASDLSNGVTTFEFFDSFSGTSVFSNWESFTTGGGEQKVGSGVCKLIVPKFHPEDVSSIKSKDEFPINSMFVVRRSKTTTGTDSRGPVISQGFVDPQKETKNQILAVSELQNETKISWTLINDKADVRYYPSDLTDINVVEGDWYTIGVAWYMEDKLGKIAMYKDGVRDSKMDLASTEENNYVPVGDMMVYISANSYSDVSDNTGYVSIDYAYVRNFVPDEPTVTMKGSMQENNEAATVETPARINITPASGIMTAISIFNTTDYDENAIIELKNSGLNTIMVLTNEDNIWNLERFVKTAHDNDMQVYAMIFNDPNSATNEDNSIFVKNVLQEIIDYNSKSLSAFDGVDIALDPCTGDLDNACALNLLLLEDVRQIAGNELAIAVDIPASYTLSDISGVSETADLIILQTYELGETNPETKSDIIDSVASRMGEIRASGGKALIGISVNKDFQTDANVQSLLSEIEDYYADDSAFMGTSIAVYEDYEAYASVAAAPVEDNNSGSSGIPGFTGLSAIAGLAGVIAISLIQKRRSKEK</sequence>
<protein>
    <recommendedName>
        <fullName evidence="2">DUF2341 domain-containing protein</fullName>
    </recommendedName>
</protein>
<evidence type="ECO:0000259" key="2">
    <source>
        <dbReference type="Pfam" id="PF10102"/>
    </source>
</evidence>
<reference evidence="3 4" key="1">
    <citation type="submission" date="2016-10" db="EMBL/GenBank/DDBJ databases">
        <authorList>
            <person name="Varghese N."/>
            <person name="Submissions S."/>
        </authorList>
    </citation>
    <scope>NUCLEOTIDE SEQUENCE [LARGE SCALE GENOMIC DNA]</scope>
    <source>
        <strain evidence="3 4">PL 12/M</strain>
    </source>
</reference>
<dbReference type="EMBL" id="FNCA01000005">
    <property type="protein sequence ID" value="SDF92223.1"/>
    <property type="molecule type" value="Genomic_DNA"/>
</dbReference>
<gene>
    <name evidence="3" type="ORF">SAMN04488589_1682</name>
</gene>
<dbReference type="AlphaFoldDB" id="A0A7Z7AWW9"/>
<keyword evidence="1" id="KW-0472">Membrane</keyword>
<accession>A0A7Z7AWW9</accession>
<keyword evidence="1" id="KW-1133">Transmembrane helix</keyword>